<comment type="caution">
    <text evidence="2">The sequence shown here is derived from an EMBL/GenBank/DDBJ whole genome shotgun (WGS) entry which is preliminary data.</text>
</comment>
<dbReference type="RefSeq" id="WP_226603007.1">
    <property type="nucleotide sequence ID" value="NZ_JAJAQI010000001.1"/>
</dbReference>
<feature type="signal peptide" evidence="1">
    <location>
        <begin position="1"/>
        <end position="25"/>
    </location>
</feature>
<dbReference type="PROSITE" id="PS51257">
    <property type="entry name" value="PROKAR_LIPOPROTEIN"/>
    <property type="match status" value="1"/>
</dbReference>
<evidence type="ECO:0000256" key="1">
    <source>
        <dbReference type="SAM" id="SignalP"/>
    </source>
</evidence>
<dbReference type="AlphaFoldDB" id="A0A9X1IBT3"/>
<feature type="chain" id="PRO_5040967353" description="DUF4384 domain-containing protein" evidence="1">
    <location>
        <begin position="26"/>
        <end position="394"/>
    </location>
</feature>
<keyword evidence="1" id="KW-0732">Signal</keyword>
<accession>A0A9X1IBT3</accession>
<name>A0A9X1IBT3_9PROT</name>
<keyword evidence="3" id="KW-1185">Reference proteome</keyword>
<proteinExistence type="predicted"/>
<evidence type="ECO:0008006" key="4">
    <source>
        <dbReference type="Google" id="ProtNLM"/>
    </source>
</evidence>
<sequence>MLPRSLPAIIAALLLGCAAGQAARAAEGAVLLSATAPGYAPGMVLAPGERLRLPDGASMTLLLRSGEMLRLRGPLETRFDPTLPGGQEGSAAALAGAFRLRGLDASAIGGTRATLGRRSPPPADIAVETDRSGTWCLRPADTVWLLRPAAERTEIALRRRGSLRRLAWPAGAARIEWPGDLTIEDGDAFEVMAEGQARGEIRGEIRGQVLATLTFRVLATPAPSEAAALAQGLLLGCREQHEAALRRLARASLPPELWLSTERGRSPVYAPAEAIGLVAMAGQDGWLYCVSARSDGGVVAVFPAGAVGGARLPAAAPASLSAQRQSLALRAGPRGTERVRCWLAERDIGPALPPALLDASGTPLPDGLAEALDGIFEAAGGPRLARAALEIRVE</sequence>
<organism evidence="2 3">
    <name type="scientific">Roseicella aerolata</name>
    <dbReference type="NCBI Taxonomy" id="2883479"/>
    <lineage>
        <taxon>Bacteria</taxon>
        <taxon>Pseudomonadati</taxon>
        <taxon>Pseudomonadota</taxon>
        <taxon>Alphaproteobacteria</taxon>
        <taxon>Acetobacterales</taxon>
        <taxon>Roseomonadaceae</taxon>
        <taxon>Roseicella</taxon>
    </lineage>
</organism>
<dbReference type="EMBL" id="JAJAQI010000001">
    <property type="protein sequence ID" value="MCB4820160.1"/>
    <property type="molecule type" value="Genomic_DNA"/>
</dbReference>
<gene>
    <name evidence="2" type="ORF">LHA35_00255</name>
</gene>
<reference evidence="2" key="1">
    <citation type="submission" date="2021-10" db="EMBL/GenBank/DDBJ databases">
        <title>Roseicella aerolatum sp. nov., isolated from aerosols of e-waste dismantling site.</title>
        <authorList>
            <person name="Qin T."/>
        </authorList>
    </citation>
    <scope>NUCLEOTIDE SEQUENCE</scope>
    <source>
        <strain evidence="2">GB24</strain>
    </source>
</reference>
<evidence type="ECO:0000313" key="3">
    <source>
        <dbReference type="Proteomes" id="UP001139311"/>
    </source>
</evidence>
<protein>
    <recommendedName>
        <fullName evidence="4">DUF4384 domain-containing protein</fullName>
    </recommendedName>
</protein>
<dbReference type="Proteomes" id="UP001139311">
    <property type="component" value="Unassembled WGS sequence"/>
</dbReference>
<evidence type="ECO:0000313" key="2">
    <source>
        <dbReference type="EMBL" id="MCB4820160.1"/>
    </source>
</evidence>